<accession>A0A7S8IY46</accession>
<dbReference type="KEGG" id="nkf:Nkreftii_000473"/>
<dbReference type="EMBL" id="CP047423">
    <property type="protein sequence ID" value="QPD02699.1"/>
    <property type="molecule type" value="Genomic_DNA"/>
</dbReference>
<gene>
    <name evidence="1" type="ORF">Nkreftii_000473</name>
</gene>
<reference evidence="1 2" key="1">
    <citation type="journal article" date="2020" name="ISME J.">
        <title>Enrichment and physiological characterization of a novel comammox Nitrospira indicates ammonium inhibition of complete nitrification.</title>
        <authorList>
            <person name="Sakoula D."/>
            <person name="Koch H."/>
            <person name="Frank J."/>
            <person name="Jetten M.S.M."/>
            <person name="van Kessel M.A.H.J."/>
            <person name="Lucker S."/>
        </authorList>
    </citation>
    <scope>NUCLEOTIDE SEQUENCE [LARGE SCALE GENOMIC DNA]</scope>
    <source>
        <strain evidence="1">Comreactor17</strain>
    </source>
</reference>
<dbReference type="Proteomes" id="UP000593737">
    <property type="component" value="Chromosome"/>
</dbReference>
<proteinExistence type="predicted"/>
<organism evidence="1 2">
    <name type="scientific">Candidatus Nitrospira kreftii</name>
    <dbReference type="NCBI Taxonomy" id="2652173"/>
    <lineage>
        <taxon>Bacteria</taxon>
        <taxon>Pseudomonadati</taxon>
        <taxon>Nitrospirota</taxon>
        <taxon>Nitrospiria</taxon>
        <taxon>Nitrospirales</taxon>
        <taxon>Nitrospiraceae</taxon>
        <taxon>Nitrospira</taxon>
    </lineage>
</organism>
<evidence type="ECO:0000313" key="2">
    <source>
        <dbReference type="Proteomes" id="UP000593737"/>
    </source>
</evidence>
<sequence length="566" mass="61895">MNPLLGILILSGLFTILDTTVPSLATSASKAPPQAKQSGTTRQAAVETALRYAEAIAHGDKVAAGQLDFACQYTQVTSLSVESKSSAIADSSYDDCWQALTASHASFMKRSDIGMNVLWPSAGPLVFYGDDLSRAPASAFVMDALGIAPPGTGLHLSSTNSRSIPNGSFRLTPNGKVIGVSTTLVDLTVHYHDPLTSPVTYGPGNVQWTSTVKRERRAVKSITTQWVVFTGLRPHGFPRDTAVFHLPVTTTPEAPGMLPETIPFTTESSHALPDSIVWWGPDDQPGTLTAAAARAAGFPELRDRVALLNRILIIDPNQVDALRVLTKNLYAVLLREAAQNHKLIVKDPTLSLTVNEFYWTTAAASDRLDLALGMEVGGFSQPTPADLLYRLLPALQTLARTHPEQLDNRFRLGMAYRWNNDQGPMIDTFEALVKDVPADRKTPKSEALLQLAWSRINKVAWNRILHDPDSVRAYEDALASAALAELPIDKFLAHYTMAYSMVFMPDYGDKSQMLQHLTEAKRWFDEIPGKDDQVWRYFLASDGLKAVLDADPMFQPILAATEKPSG</sequence>
<protein>
    <submittedName>
        <fullName evidence="1">Uncharacterized protein</fullName>
    </submittedName>
</protein>
<name>A0A7S8IY46_9BACT</name>
<evidence type="ECO:0000313" key="1">
    <source>
        <dbReference type="EMBL" id="QPD02699.1"/>
    </source>
</evidence>
<dbReference type="AlphaFoldDB" id="A0A7S8IY46"/>